<organism evidence="2 3">
    <name type="scientific">Cadophora malorum</name>
    <dbReference type="NCBI Taxonomy" id="108018"/>
    <lineage>
        <taxon>Eukaryota</taxon>
        <taxon>Fungi</taxon>
        <taxon>Dikarya</taxon>
        <taxon>Ascomycota</taxon>
        <taxon>Pezizomycotina</taxon>
        <taxon>Leotiomycetes</taxon>
        <taxon>Helotiales</taxon>
        <taxon>Ploettnerulaceae</taxon>
        <taxon>Cadophora</taxon>
    </lineage>
</organism>
<dbReference type="Proteomes" id="UP000664132">
    <property type="component" value="Unassembled WGS sequence"/>
</dbReference>
<feature type="transmembrane region" description="Helical" evidence="1">
    <location>
        <begin position="152"/>
        <end position="174"/>
    </location>
</feature>
<dbReference type="OrthoDB" id="3563694at2759"/>
<reference evidence="2" key="1">
    <citation type="submission" date="2021-02" db="EMBL/GenBank/DDBJ databases">
        <title>Genome sequence Cadophora malorum strain M34.</title>
        <authorList>
            <person name="Stefanovic E."/>
            <person name="Vu D."/>
            <person name="Scully C."/>
            <person name="Dijksterhuis J."/>
            <person name="Roader J."/>
            <person name="Houbraken J."/>
        </authorList>
    </citation>
    <scope>NUCLEOTIDE SEQUENCE</scope>
    <source>
        <strain evidence="2">M34</strain>
    </source>
</reference>
<keyword evidence="1" id="KW-0812">Transmembrane</keyword>
<keyword evidence="3" id="KW-1185">Reference proteome</keyword>
<evidence type="ECO:0000256" key="1">
    <source>
        <dbReference type="SAM" id="Phobius"/>
    </source>
</evidence>
<comment type="caution">
    <text evidence="2">The sequence shown here is derived from an EMBL/GenBank/DDBJ whole genome shotgun (WGS) entry which is preliminary data.</text>
</comment>
<sequence>MKLSRYVELVVLLSLTLSSLFSILLLTSGYKNGVLNKLAIAQYSYNLNSTAAFPPSTSNSSLSSSSTSPVLTPQEITDGIHWWVFTAHYLSICAGYVGGSPIPLNVFLECKVKPLGYTFRTDDPFIVSFQRNGSLFPVESIPLDIIRTKAPCVMLVLGIVFLGLSLVLLGLQWIDKCKKFPVLVIILLALVFMLTSAALITSVAGQRRI</sequence>
<dbReference type="EMBL" id="JAFJYH010000571">
    <property type="protein sequence ID" value="KAG4410858.1"/>
    <property type="molecule type" value="Genomic_DNA"/>
</dbReference>
<keyword evidence="1" id="KW-1133">Transmembrane helix</keyword>
<feature type="transmembrane region" description="Helical" evidence="1">
    <location>
        <begin position="6"/>
        <end position="27"/>
    </location>
</feature>
<proteinExistence type="predicted"/>
<protein>
    <submittedName>
        <fullName evidence="2">Uncharacterized protein</fullName>
    </submittedName>
</protein>
<name>A0A8H7T1T6_9HELO</name>
<gene>
    <name evidence="2" type="ORF">IFR04_016003</name>
</gene>
<keyword evidence="1" id="KW-0472">Membrane</keyword>
<evidence type="ECO:0000313" key="2">
    <source>
        <dbReference type="EMBL" id="KAG4410858.1"/>
    </source>
</evidence>
<dbReference type="AlphaFoldDB" id="A0A8H7T1T6"/>
<accession>A0A8H7T1T6</accession>
<evidence type="ECO:0000313" key="3">
    <source>
        <dbReference type="Proteomes" id="UP000664132"/>
    </source>
</evidence>
<feature type="transmembrane region" description="Helical" evidence="1">
    <location>
        <begin position="180"/>
        <end position="204"/>
    </location>
</feature>